<dbReference type="EMBL" id="VSSQ01046237">
    <property type="protein sequence ID" value="MPN00199.1"/>
    <property type="molecule type" value="Genomic_DNA"/>
</dbReference>
<accession>A0A645EGD3</accession>
<proteinExistence type="predicted"/>
<evidence type="ECO:0000313" key="1">
    <source>
        <dbReference type="EMBL" id="MPN00199.1"/>
    </source>
</evidence>
<protein>
    <submittedName>
        <fullName evidence="1">Uncharacterized protein</fullName>
    </submittedName>
</protein>
<reference evidence="1" key="1">
    <citation type="submission" date="2019-08" db="EMBL/GenBank/DDBJ databases">
        <authorList>
            <person name="Kucharzyk K."/>
            <person name="Murdoch R.W."/>
            <person name="Higgins S."/>
            <person name="Loffler F."/>
        </authorList>
    </citation>
    <scope>NUCLEOTIDE SEQUENCE</scope>
</reference>
<dbReference type="AlphaFoldDB" id="A0A645EGD3"/>
<gene>
    <name evidence="1" type="ORF">SDC9_147393</name>
</gene>
<sequence length="202" mass="23301">MSNFDEMVEKYKKELMTIAKKNPQSNVSIVQAKPKDTENSLITVHKQEDTAKKAQNGSREIKIYESYDDFKNEQTDDGSMTVKVYVANQAMPLKGARVVISKALKNYDEILFDGYTDHNGMIENVVLPASSRELLEEENKHKPCAMYRVTVTHPDHVKSVHDNISLFDSMQLVHHVNMIPISEAGEDQYYTWIDENNDDEWW</sequence>
<organism evidence="1">
    <name type="scientific">bioreactor metagenome</name>
    <dbReference type="NCBI Taxonomy" id="1076179"/>
    <lineage>
        <taxon>unclassified sequences</taxon>
        <taxon>metagenomes</taxon>
        <taxon>ecological metagenomes</taxon>
    </lineage>
</organism>
<name>A0A645EGD3_9ZZZZ</name>
<comment type="caution">
    <text evidence="1">The sequence shown here is derived from an EMBL/GenBank/DDBJ whole genome shotgun (WGS) entry which is preliminary data.</text>
</comment>